<dbReference type="Proteomes" id="UP001152888">
    <property type="component" value="Unassembled WGS sequence"/>
</dbReference>
<keyword evidence="2" id="KW-1185">Reference proteome</keyword>
<evidence type="ECO:0000313" key="2">
    <source>
        <dbReference type="Proteomes" id="UP001152888"/>
    </source>
</evidence>
<evidence type="ECO:0000313" key="1">
    <source>
        <dbReference type="EMBL" id="CAH1980916.1"/>
    </source>
</evidence>
<dbReference type="AlphaFoldDB" id="A0A9P0KQL8"/>
<dbReference type="EMBL" id="CAKOFQ010006902">
    <property type="protein sequence ID" value="CAH1980916.1"/>
    <property type="molecule type" value="Genomic_DNA"/>
</dbReference>
<gene>
    <name evidence="1" type="ORF">ACAOBT_LOCUS14243</name>
</gene>
<accession>A0A9P0KQL8</accession>
<proteinExistence type="predicted"/>
<organism evidence="1 2">
    <name type="scientific">Acanthoscelides obtectus</name>
    <name type="common">Bean weevil</name>
    <name type="synonym">Bruchus obtectus</name>
    <dbReference type="NCBI Taxonomy" id="200917"/>
    <lineage>
        <taxon>Eukaryota</taxon>
        <taxon>Metazoa</taxon>
        <taxon>Ecdysozoa</taxon>
        <taxon>Arthropoda</taxon>
        <taxon>Hexapoda</taxon>
        <taxon>Insecta</taxon>
        <taxon>Pterygota</taxon>
        <taxon>Neoptera</taxon>
        <taxon>Endopterygota</taxon>
        <taxon>Coleoptera</taxon>
        <taxon>Polyphaga</taxon>
        <taxon>Cucujiformia</taxon>
        <taxon>Chrysomeloidea</taxon>
        <taxon>Chrysomelidae</taxon>
        <taxon>Bruchinae</taxon>
        <taxon>Bruchini</taxon>
        <taxon>Acanthoscelides</taxon>
    </lineage>
</organism>
<reference evidence="1" key="1">
    <citation type="submission" date="2022-03" db="EMBL/GenBank/DDBJ databases">
        <authorList>
            <person name="Sayadi A."/>
        </authorList>
    </citation>
    <scope>NUCLEOTIDE SEQUENCE</scope>
</reference>
<comment type="caution">
    <text evidence="1">The sequence shown here is derived from an EMBL/GenBank/DDBJ whole genome shotgun (WGS) entry which is preliminary data.</text>
</comment>
<protein>
    <submittedName>
        <fullName evidence="1">Uncharacterized protein</fullName>
    </submittedName>
</protein>
<sequence length="101" mass="11449">MWKGAKGRPRVVYYNRLKPFGRSNEKASAHHLQAKDNVFAAEFLVAYSEEYGRTCFRCFGNTYRLAYCVAEDLNTSRNVAFLFPGEVWMPLEVGRATAAGC</sequence>
<name>A0A9P0KQL8_ACAOB</name>